<keyword evidence="4 11" id="KW-0677">Repeat</keyword>
<keyword evidence="8 11" id="KW-1133">Transmembrane helix</keyword>
<dbReference type="InterPro" id="IPR045260">
    <property type="entry name" value="Sec12-like"/>
</dbReference>
<dbReference type="AlphaFoldDB" id="A0A2K5YMF6"/>
<dbReference type="PROSITE" id="PS50082">
    <property type="entry name" value="WD_REPEATS_2"/>
    <property type="match status" value="1"/>
</dbReference>
<organism evidence="13 14">
    <name type="scientific">Mandrillus leucophaeus</name>
    <name type="common">Drill</name>
    <name type="synonym">Papio leucophaeus</name>
    <dbReference type="NCBI Taxonomy" id="9568"/>
    <lineage>
        <taxon>Eukaryota</taxon>
        <taxon>Metazoa</taxon>
        <taxon>Chordata</taxon>
        <taxon>Craniata</taxon>
        <taxon>Vertebrata</taxon>
        <taxon>Euteleostomi</taxon>
        <taxon>Mammalia</taxon>
        <taxon>Eutheria</taxon>
        <taxon>Euarchontoglires</taxon>
        <taxon>Primates</taxon>
        <taxon>Haplorrhini</taxon>
        <taxon>Catarrhini</taxon>
        <taxon>Cercopithecidae</taxon>
        <taxon>Cercopithecinae</taxon>
        <taxon>Mandrillus</taxon>
    </lineage>
</organism>
<keyword evidence="6" id="KW-0931">ER-Golgi transport</keyword>
<evidence type="ECO:0000256" key="10">
    <source>
        <dbReference type="PROSITE-ProRule" id="PRU00221"/>
    </source>
</evidence>
<evidence type="ECO:0000256" key="8">
    <source>
        <dbReference type="ARBA" id="ARBA00022989"/>
    </source>
</evidence>
<proteinExistence type="inferred from homology"/>
<evidence type="ECO:0000313" key="14">
    <source>
        <dbReference type="Proteomes" id="UP000233140"/>
    </source>
</evidence>
<evidence type="ECO:0000256" key="3">
    <source>
        <dbReference type="ARBA" id="ARBA00022692"/>
    </source>
</evidence>
<sequence length="353" mass="38863">QGRRGPRRAPELYRARFPLLGLQVDPSTGLLIAAGGGGAAKAGIKNGVHFLQQEWINGRLSASLLHSHDTETRVTMNLALAGDILAAGQDAHCQLLRFQAHQQKVNKAEKAGSKKQGPRQRKGAAPHEGLELRVENLQTVQTDFSSDPLQKVVCFNHDNTLLATGGTDGYVRVWKVPGLEKVLEFKAHEGEIEDLALGPDVKLVTVGQDLKASVWQKDQLVTQLHWQENGPTVSSTPYHYQACRFGQVPEQPRLRQPAPCYLTAWDGSNFLPLRTKSCGHEVISCLNVSESGTFLGLGMVTGSVAIYIAFSLQFNVLFCYCTLSFRNPQRSNARIRQHDLVNVDQTKTSTFIC</sequence>
<dbReference type="InterPro" id="IPR036322">
    <property type="entry name" value="WD40_repeat_dom_sf"/>
</dbReference>
<protein>
    <recommendedName>
        <fullName evidence="11">Prolactin regulatory element-binding protein</fullName>
    </recommendedName>
    <alternativeName>
        <fullName evidence="11">Mammalian guanine nucleotide exchange factor Sec12</fullName>
    </alternativeName>
</protein>
<evidence type="ECO:0000256" key="9">
    <source>
        <dbReference type="ARBA" id="ARBA00023136"/>
    </source>
</evidence>
<dbReference type="GO" id="GO:0005634">
    <property type="term" value="C:nucleus"/>
    <property type="evidence" value="ECO:0007669"/>
    <property type="project" value="UniProtKB-SubCell"/>
</dbReference>
<keyword evidence="9 11" id="KW-0472">Membrane</keyword>
<dbReference type="PANTHER" id="PTHR23284">
    <property type="entry name" value="PROLACTIN REGULATORY ELEMENT BINDING PROTEIN"/>
    <property type="match status" value="1"/>
</dbReference>
<evidence type="ECO:0000256" key="6">
    <source>
        <dbReference type="ARBA" id="ARBA00022892"/>
    </source>
</evidence>
<keyword evidence="7 11" id="KW-0653">Protein transport</keyword>
<dbReference type="Gene3D" id="2.130.10.10">
    <property type="entry name" value="YVTN repeat-like/Quinoprotein amine dehydrogenase"/>
    <property type="match status" value="1"/>
</dbReference>
<name>A0A2K5YMF6_MANLE</name>
<reference evidence="13" key="1">
    <citation type="submission" date="2025-08" db="UniProtKB">
        <authorList>
            <consortium name="Ensembl"/>
        </authorList>
    </citation>
    <scope>IDENTIFICATION</scope>
</reference>
<dbReference type="GO" id="GO:0005789">
    <property type="term" value="C:endoplasmic reticulum membrane"/>
    <property type="evidence" value="ECO:0007669"/>
    <property type="project" value="UniProtKB-SubCell"/>
</dbReference>
<keyword evidence="1 11" id="KW-0813">Transport</keyword>
<dbReference type="GeneTree" id="ENSGT00390000018031"/>
<feature type="repeat" description="WD" evidence="10">
    <location>
        <begin position="153"/>
        <end position="184"/>
    </location>
</feature>
<evidence type="ECO:0000313" key="13">
    <source>
        <dbReference type="Ensembl" id="ENSMLEP00000016731.1"/>
    </source>
</evidence>
<comment type="function">
    <text evidence="11">Guanine nucleotide exchange factor (GEF) that regulates the assembly of the coat protein complex II/COPII in endoplasmic reticulum (ER) to Golgi vesicle-mediated transport. Selectively activates SAR1A and SAR1B by promoting the exchange of guanosine diphosphate (GDP) for guanosine triphosphate (GTP) in these small GTPases. In their activated GTP-bound state, SAR1A and SAR1B insert into the membrane of the endoplasmic reticulum where they recruit the remainder of the coat protein complex II/COPII which is responsible for both the sorting of proteins and the deformation and budding of membranes into vesicles destined to the Golgi.</text>
</comment>
<dbReference type="Ensembl" id="ENSMLET00000040202.1">
    <property type="protein sequence ID" value="ENSMLEP00000016731.1"/>
    <property type="gene ID" value="ENSMLEG00000032541.1"/>
</dbReference>
<dbReference type="PANTHER" id="PTHR23284:SF0">
    <property type="entry name" value="PROLACTIN REGULATORY ELEMENT-BINDING PROTEIN"/>
    <property type="match status" value="1"/>
</dbReference>
<keyword evidence="3 11" id="KW-0812">Transmembrane</keyword>
<accession>A0A2K5YMF6</accession>
<dbReference type="GO" id="GO:0006888">
    <property type="term" value="P:endoplasmic reticulum to Golgi vesicle-mediated transport"/>
    <property type="evidence" value="ECO:0007669"/>
    <property type="project" value="UniProtKB-UniRule"/>
</dbReference>
<evidence type="ECO:0000256" key="12">
    <source>
        <dbReference type="SAM" id="MobiDB-lite"/>
    </source>
</evidence>
<dbReference type="InterPro" id="IPR015943">
    <property type="entry name" value="WD40/YVTN_repeat-like_dom_sf"/>
</dbReference>
<keyword evidence="14" id="KW-1185">Reference proteome</keyword>
<evidence type="ECO:0000256" key="2">
    <source>
        <dbReference type="ARBA" id="ARBA00022574"/>
    </source>
</evidence>
<reference evidence="13" key="2">
    <citation type="submission" date="2025-09" db="UniProtKB">
        <authorList>
            <consortium name="Ensembl"/>
        </authorList>
    </citation>
    <scope>IDENTIFICATION</scope>
</reference>
<dbReference type="GO" id="GO:0005085">
    <property type="term" value="F:guanyl-nucleotide exchange factor activity"/>
    <property type="evidence" value="ECO:0007669"/>
    <property type="project" value="InterPro"/>
</dbReference>
<evidence type="ECO:0000256" key="7">
    <source>
        <dbReference type="ARBA" id="ARBA00022927"/>
    </source>
</evidence>
<keyword evidence="2 10" id="KW-0853">WD repeat</keyword>
<dbReference type="SUPFAM" id="SSF50978">
    <property type="entry name" value="WD40 repeat-like"/>
    <property type="match status" value="1"/>
</dbReference>
<dbReference type="SMART" id="SM00320">
    <property type="entry name" value="WD40"/>
    <property type="match status" value="2"/>
</dbReference>
<dbReference type="InterPro" id="IPR001680">
    <property type="entry name" value="WD40_rpt"/>
</dbReference>
<keyword evidence="5 11" id="KW-0256">Endoplasmic reticulum</keyword>
<dbReference type="GO" id="GO:0003400">
    <property type="term" value="P:regulation of COPII vesicle coating"/>
    <property type="evidence" value="ECO:0007669"/>
    <property type="project" value="UniProtKB-UniRule"/>
</dbReference>
<evidence type="ECO:0000256" key="5">
    <source>
        <dbReference type="ARBA" id="ARBA00022824"/>
    </source>
</evidence>
<dbReference type="GO" id="GO:0015031">
    <property type="term" value="P:protein transport"/>
    <property type="evidence" value="ECO:0007669"/>
    <property type="project" value="UniProtKB-KW"/>
</dbReference>
<evidence type="ECO:0000256" key="1">
    <source>
        <dbReference type="ARBA" id="ARBA00022448"/>
    </source>
</evidence>
<evidence type="ECO:0000256" key="4">
    <source>
        <dbReference type="ARBA" id="ARBA00022737"/>
    </source>
</evidence>
<feature type="region of interest" description="Disordered" evidence="12">
    <location>
        <begin position="106"/>
        <end position="128"/>
    </location>
</feature>
<dbReference type="Proteomes" id="UP000233140">
    <property type="component" value="Unassembled WGS sequence"/>
</dbReference>
<evidence type="ECO:0000256" key="11">
    <source>
        <dbReference type="RuleBase" id="RU369019"/>
    </source>
</evidence>
<comment type="similarity">
    <text evidence="11">Belongs to the WD repeat SEC12 family.</text>
</comment>
<comment type="subcellular location">
    <subcellularLocation>
        <location evidence="11">Endoplasmic reticulum membrane</location>
        <topology evidence="11">Single-pass membrane protein</topology>
    </subcellularLocation>
    <subcellularLocation>
        <location evidence="11">Nucleus</location>
    </subcellularLocation>
    <text evidence="11">Concentrates at endoplasmic reticulum exit sites (ERES), also known as transitional endoplasmic reticulum (tER).</text>
</comment>
<comment type="subunit">
    <text evidence="11">Interacts with SAR1B (GDP-bound form). Interacts with MIA2; recruits PREB to endoplasmic reticulum exit sites.</text>
</comment>
<feature type="transmembrane region" description="Helical" evidence="11">
    <location>
        <begin position="294"/>
        <end position="320"/>
    </location>
</feature>
<dbReference type="Pfam" id="PF00400">
    <property type="entry name" value="WD40"/>
    <property type="match status" value="1"/>
</dbReference>
<comment type="function">
    <text evidence="11">Was first identified based on its probable role in the regulation of pituitary gene transcription. Binds to the prolactin gene (PRL) promoter and seems to activate transcription.</text>
</comment>